<dbReference type="HOGENOM" id="CLU_060131_3_2_1"/>
<dbReference type="Proteomes" id="UP000016931">
    <property type="component" value="Unassembled WGS sequence"/>
</dbReference>
<gene>
    <name evidence="1" type="ORF">SEPMUDRAFT_33989</name>
</gene>
<dbReference type="InterPro" id="IPR016181">
    <property type="entry name" value="Acyl_CoA_acyltransferase"/>
</dbReference>
<dbReference type="OMA" id="AKSHIRC"/>
<organism evidence="1 2">
    <name type="scientific">Sphaerulina musiva (strain SO2202)</name>
    <name type="common">Poplar stem canker fungus</name>
    <name type="synonym">Septoria musiva</name>
    <dbReference type="NCBI Taxonomy" id="692275"/>
    <lineage>
        <taxon>Eukaryota</taxon>
        <taxon>Fungi</taxon>
        <taxon>Dikarya</taxon>
        <taxon>Ascomycota</taxon>
        <taxon>Pezizomycotina</taxon>
        <taxon>Dothideomycetes</taxon>
        <taxon>Dothideomycetidae</taxon>
        <taxon>Mycosphaerellales</taxon>
        <taxon>Mycosphaerellaceae</taxon>
        <taxon>Sphaerulina</taxon>
    </lineage>
</organism>
<accession>N1QHK2</accession>
<sequence>MATVRLAEWDELPELARIGAAAFGQDEIYLHFNPWRSVYPQDWHDSFLHTLQGRFAEAGSVVLVIEVRHKEGEKPVKAGYITATRRGADNRPLSSWMQQRSTWGLQIATPAQRKEASRLVTNRSSNPDAIAYYYAEASRIMGGSLANTMEVQTIAVVPGFQRAGIGKVALKWCFDMAEAENVPVVGDASKKGINLYLQTGFKIQGTIVMEAKVARLDGRDDVVVEMPRLEVPVVTWTPGTPRRVRLVSVL</sequence>
<dbReference type="AlphaFoldDB" id="N1QHK2"/>
<proteinExistence type="predicted"/>
<dbReference type="SUPFAM" id="SSF55729">
    <property type="entry name" value="Acyl-CoA N-acyltransferases (Nat)"/>
    <property type="match status" value="1"/>
</dbReference>
<dbReference type="eggNOG" id="ENOG502STWX">
    <property type="taxonomic scope" value="Eukaryota"/>
</dbReference>
<evidence type="ECO:0000313" key="2">
    <source>
        <dbReference type="Proteomes" id="UP000016931"/>
    </source>
</evidence>
<keyword evidence="2" id="KW-1185">Reference proteome</keyword>
<protein>
    <recommendedName>
        <fullName evidence="3">N-acetyltransferase domain-containing protein</fullName>
    </recommendedName>
</protein>
<dbReference type="EMBL" id="KB456260">
    <property type="protein sequence ID" value="EMF16711.1"/>
    <property type="molecule type" value="Genomic_DNA"/>
</dbReference>
<reference evidence="1 2" key="1">
    <citation type="journal article" date="2012" name="PLoS Pathog.">
        <title>Diverse lifestyles and strategies of plant pathogenesis encoded in the genomes of eighteen Dothideomycetes fungi.</title>
        <authorList>
            <person name="Ohm R.A."/>
            <person name="Feau N."/>
            <person name="Henrissat B."/>
            <person name="Schoch C.L."/>
            <person name="Horwitz B.A."/>
            <person name="Barry K.W."/>
            <person name="Condon B.J."/>
            <person name="Copeland A.C."/>
            <person name="Dhillon B."/>
            <person name="Glaser F."/>
            <person name="Hesse C.N."/>
            <person name="Kosti I."/>
            <person name="LaButti K."/>
            <person name="Lindquist E.A."/>
            <person name="Lucas S."/>
            <person name="Salamov A.A."/>
            <person name="Bradshaw R.E."/>
            <person name="Ciuffetti L."/>
            <person name="Hamelin R.C."/>
            <person name="Kema G.H.J."/>
            <person name="Lawrence C."/>
            <person name="Scott J.A."/>
            <person name="Spatafora J.W."/>
            <person name="Turgeon B.G."/>
            <person name="de Wit P.J.G.M."/>
            <person name="Zhong S."/>
            <person name="Goodwin S.B."/>
            <person name="Grigoriev I.V."/>
        </authorList>
    </citation>
    <scope>NUCLEOTIDE SEQUENCE [LARGE SCALE GENOMIC DNA]</scope>
    <source>
        <strain evidence="1 2">SO2202</strain>
    </source>
</reference>
<dbReference type="OrthoDB" id="2115692at2759"/>
<evidence type="ECO:0000313" key="1">
    <source>
        <dbReference type="EMBL" id="EMF16711.1"/>
    </source>
</evidence>
<dbReference type="RefSeq" id="XP_016764832.1">
    <property type="nucleotide sequence ID" value="XM_016908554.1"/>
</dbReference>
<dbReference type="Gene3D" id="3.40.630.30">
    <property type="match status" value="1"/>
</dbReference>
<evidence type="ECO:0008006" key="3">
    <source>
        <dbReference type="Google" id="ProtNLM"/>
    </source>
</evidence>
<dbReference type="GeneID" id="27905691"/>
<name>N1QHK2_SPHMS</name>